<name>A0A2P4UHT5_9ACTN</name>
<evidence type="ECO:0000313" key="3">
    <source>
        <dbReference type="Proteomes" id="UP000242367"/>
    </source>
</evidence>
<dbReference type="InterPro" id="IPR007921">
    <property type="entry name" value="CHAP_dom"/>
</dbReference>
<dbReference type="SUPFAM" id="SSF49785">
    <property type="entry name" value="Galactose-binding domain-like"/>
    <property type="match status" value="2"/>
</dbReference>
<evidence type="ECO:0000313" key="2">
    <source>
        <dbReference type="EMBL" id="POM24603.1"/>
    </source>
</evidence>
<accession>A0A2P4UHT5</accession>
<keyword evidence="3" id="KW-1185">Reference proteome</keyword>
<sequence length="458" mass="49149">MPHPTAGKMPARMAIIAITMVVLGALGLSAMTVPARAGTGDNYPEPWRSAAQDSYVDSWGYYNRECTSWVAWALHDRNGFEMPRAIGNAANWGPWASSHGYAVNMTPAAGSVAWWNANHVAWVEAVNGDSVTIQEYNYGYSGRYNRRVINRTSASGYIHFKDIAPPRPPAPGALKNGGFETSGNWSASSIGFARYTRTTGGIAPHGGSYFAAVSNASGGGSLKQDVQGTVKPGYSYCATARVTSRTRDGAHGSMAMWFLGGTQESTGVGFSRLVKGTWKLIRTCQTAKYAHTAIRVEFYPSVNTADLGIDDVDLRADMVKNGGFNNGPDNWTNTGSANFITYAGGYEGSRYMATNAKKAGDSIRQDIAVTIPAGRRFCLDAMVQTAGGGTHGAVDMALWGLNGSEKANFNTGPMTTAGWRNISACRTFQHGQTTLRVQFYPQVGGKTIDIDAVFLRQM</sequence>
<dbReference type="PROSITE" id="PS50911">
    <property type="entry name" value="CHAP"/>
    <property type="match status" value="1"/>
</dbReference>
<reference evidence="2 3" key="1">
    <citation type="journal article" date="2017" name="Chemistry">
        <title>Isolation, Biosynthesis and Chemical Modifications of Rubterolones A-F: Rare Tropolone Alkaloids from Actinomadura sp. 5-2.</title>
        <authorList>
            <person name="Guo H."/>
            <person name="Benndorf R."/>
            <person name="Leichnitz D."/>
            <person name="Klassen J.L."/>
            <person name="Vollmers J."/>
            <person name="Gorls H."/>
            <person name="Steinacker M."/>
            <person name="Weigel C."/>
            <person name="Dahse H.M."/>
            <person name="Kaster A.K."/>
            <person name="de Beer Z.W."/>
            <person name="Poulsen M."/>
            <person name="Beemelmanns C."/>
        </authorList>
    </citation>
    <scope>NUCLEOTIDE SEQUENCE [LARGE SCALE GENOMIC DNA]</scope>
    <source>
        <strain evidence="2 3">5-2</strain>
    </source>
</reference>
<dbReference type="EMBL" id="MTBP01000002">
    <property type="protein sequence ID" value="POM24603.1"/>
    <property type="molecule type" value="Genomic_DNA"/>
</dbReference>
<comment type="caution">
    <text evidence="2">The sequence shown here is derived from an EMBL/GenBank/DDBJ whole genome shotgun (WGS) entry which is preliminary data.</text>
</comment>
<dbReference type="Pfam" id="PF05257">
    <property type="entry name" value="CHAP"/>
    <property type="match status" value="1"/>
</dbReference>
<dbReference type="AlphaFoldDB" id="A0A2P4UHT5"/>
<organism evidence="2 3">
    <name type="scientific">Actinomadura rubteroloni</name>
    <dbReference type="NCBI Taxonomy" id="1926885"/>
    <lineage>
        <taxon>Bacteria</taxon>
        <taxon>Bacillati</taxon>
        <taxon>Actinomycetota</taxon>
        <taxon>Actinomycetes</taxon>
        <taxon>Streptosporangiales</taxon>
        <taxon>Thermomonosporaceae</taxon>
        <taxon>Actinomadura</taxon>
    </lineage>
</organism>
<protein>
    <submittedName>
        <fullName evidence="2">CHAP domain protein</fullName>
    </submittedName>
</protein>
<proteinExistence type="predicted"/>
<evidence type="ECO:0000259" key="1">
    <source>
        <dbReference type="PROSITE" id="PS50911"/>
    </source>
</evidence>
<dbReference type="SUPFAM" id="SSF54001">
    <property type="entry name" value="Cysteine proteinases"/>
    <property type="match status" value="1"/>
</dbReference>
<dbReference type="InterPro" id="IPR038765">
    <property type="entry name" value="Papain-like_cys_pep_sf"/>
</dbReference>
<dbReference type="Gene3D" id="3.90.1720.10">
    <property type="entry name" value="endopeptidase domain like (from Nostoc punctiforme)"/>
    <property type="match status" value="1"/>
</dbReference>
<feature type="domain" description="Peptidase C51" evidence="1">
    <location>
        <begin position="41"/>
        <end position="159"/>
    </location>
</feature>
<gene>
    <name evidence="2" type="ORF">BTM25_32350</name>
</gene>
<dbReference type="Proteomes" id="UP000242367">
    <property type="component" value="Unassembled WGS sequence"/>
</dbReference>
<dbReference type="Gene3D" id="2.60.120.260">
    <property type="entry name" value="Galactose-binding domain-like"/>
    <property type="match status" value="2"/>
</dbReference>
<dbReference type="InterPro" id="IPR008979">
    <property type="entry name" value="Galactose-bd-like_sf"/>
</dbReference>